<keyword evidence="3" id="KW-1185">Reference proteome</keyword>
<name>B4VV07_9CYAN</name>
<reference evidence="2 3" key="1">
    <citation type="submission" date="2008-07" db="EMBL/GenBank/DDBJ databases">
        <authorList>
            <person name="Tandeau de Marsac N."/>
            <person name="Ferriera S."/>
            <person name="Johnson J."/>
            <person name="Kravitz S."/>
            <person name="Beeson K."/>
            <person name="Sutton G."/>
            <person name="Rogers Y.-H."/>
            <person name="Friedman R."/>
            <person name="Frazier M."/>
            <person name="Venter J.C."/>
        </authorList>
    </citation>
    <scope>NUCLEOTIDE SEQUENCE [LARGE SCALE GENOMIC DNA]</scope>
    <source>
        <strain evidence="2 3">PCC 7420</strain>
    </source>
</reference>
<evidence type="ECO:0000313" key="3">
    <source>
        <dbReference type="Proteomes" id="UP000003835"/>
    </source>
</evidence>
<feature type="transmembrane region" description="Helical" evidence="1">
    <location>
        <begin position="46"/>
        <end position="65"/>
    </location>
</feature>
<dbReference type="eggNOG" id="COG0433">
    <property type="taxonomic scope" value="Bacteria"/>
</dbReference>
<gene>
    <name evidence="2" type="ORF">MC7420_4160</name>
</gene>
<dbReference type="STRING" id="118168.MC7420_4160"/>
<organism evidence="2 3">
    <name type="scientific">Coleofasciculus chthonoplastes PCC 7420</name>
    <dbReference type="NCBI Taxonomy" id="118168"/>
    <lineage>
        <taxon>Bacteria</taxon>
        <taxon>Bacillati</taxon>
        <taxon>Cyanobacteriota</taxon>
        <taxon>Cyanophyceae</taxon>
        <taxon>Coleofasciculales</taxon>
        <taxon>Coleofasciculaceae</taxon>
        <taxon>Coleofasciculus</taxon>
    </lineage>
</organism>
<dbReference type="HOGENOM" id="CLU_164842_0_0_3"/>
<dbReference type="RefSeq" id="WP_006102480.1">
    <property type="nucleotide sequence ID" value="NZ_DS989854.1"/>
</dbReference>
<proteinExistence type="predicted"/>
<evidence type="ECO:0000256" key="1">
    <source>
        <dbReference type="SAM" id="Phobius"/>
    </source>
</evidence>
<keyword evidence="1" id="KW-1133">Transmembrane helix</keyword>
<evidence type="ECO:0000313" key="2">
    <source>
        <dbReference type="EMBL" id="EDX74175.1"/>
    </source>
</evidence>
<accession>B4VV07</accession>
<dbReference type="Proteomes" id="UP000003835">
    <property type="component" value="Unassembled WGS sequence"/>
</dbReference>
<dbReference type="AlphaFoldDB" id="B4VV07"/>
<keyword evidence="1" id="KW-0472">Membrane</keyword>
<sequence length="106" mass="12284">MEKSFRKVNQSLGNKPNIGPLPADQFIPWAVIAGGAYYLFKVLLGLSWLWTGLLAAWGMATWWVLTGSKPWRFLSKFIGTPYWVRGYGLYRPLLHRQRNRNSKKRS</sequence>
<dbReference type="EMBL" id="DS989854">
    <property type="protein sequence ID" value="EDX74175.1"/>
    <property type="molecule type" value="Genomic_DNA"/>
</dbReference>
<protein>
    <submittedName>
        <fullName evidence="2">Uncharacterized protein</fullName>
    </submittedName>
</protein>
<keyword evidence="1" id="KW-0812">Transmembrane</keyword>